<sequence length="509" mass="57312">MESRSGHGRQGGPSPPRRSPNPKPQSYINDGVDRISGLPDHLLEEILRRIRCARSAARTSLLSRRWRHGLWRDLPELSFRGIAAEALPVALTQVARPDLSLLDIHTISCFEVAGITSLLRAAARLAPAELVVSADLLESWGGEHFIPFKLQLPCFHRANSITLELRHHIPQLQVTGGEFPVLERLSLVNCPVHSISDLISRAPRLRSLQLCHRLYYTTCPGKIMVHSTTLEELLLDRWELFGGIDIVAPALRTFTLTSSRLLGIHVVAPELKMFTLSARIVSNHPRITLSAAATVEYLSWTCSFPMTPLIHGVWCLRELKLGEKKDAYVLSLTLDGERTAEQPRNLQEVVQFPRVSVLELYLHTFWPEAHVYGPMVLDLMGIFADIKRLKLVIRDLKLEKACLPNCTCAQPQNWRSQSISLIALEVVEIENFIGSSHEVDFLKLVFRSAPMMKRVAVKQCSHTVPSFRACKEICNLFRGHPSVKCYSYDSCGKKVLYPLSTYASRCRGR</sequence>
<dbReference type="SUPFAM" id="SSF81383">
    <property type="entry name" value="F-box domain"/>
    <property type="match status" value="1"/>
</dbReference>
<gene>
    <name evidence="2" type="ORF">URODEC1_LOCUS11343</name>
</gene>
<proteinExistence type="predicted"/>
<evidence type="ECO:0000256" key="1">
    <source>
        <dbReference type="SAM" id="MobiDB-lite"/>
    </source>
</evidence>
<evidence type="ECO:0000313" key="2">
    <source>
        <dbReference type="EMBL" id="CAL4904832.1"/>
    </source>
</evidence>
<dbReference type="InterPro" id="IPR036047">
    <property type="entry name" value="F-box-like_dom_sf"/>
</dbReference>
<dbReference type="PANTHER" id="PTHR34709">
    <property type="entry name" value="OS10G0396666 PROTEIN"/>
    <property type="match status" value="1"/>
</dbReference>
<feature type="compositionally biased region" description="Pro residues" evidence="1">
    <location>
        <begin position="13"/>
        <end position="23"/>
    </location>
</feature>
<organism evidence="2 3">
    <name type="scientific">Urochloa decumbens</name>
    <dbReference type="NCBI Taxonomy" id="240449"/>
    <lineage>
        <taxon>Eukaryota</taxon>
        <taxon>Viridiplantae</taxon>
        <taxon>Streptophyta</taxon>
        <taxon>Embryophyta</taxon>
        <taxon>Tracheophyta</taxon>
        <taxon>Spermatophyta</taxon>
        <taxon>Magnoliopsida</taxon>
        <taxon>Liliopsida</taxon>
        <taxon>Poales</taxon>
        <taxon>Poaceae</taxon>
        <taxon>PACMAD clade</taxon>
        <taxon>Panicoideae</taxon>
        <taxon>Panicodae</taxon>
        <taxon>Paniceae</taxon>
        <taxon>Melinidinae</taxon>
        <taxon>Urochloa</taxon>
    </lineage>
</organism>
<reference evidence="2" key="1">
    <citation type="submission" date="2024-10" db="EMBL/GenBank/DDBJ databases">
        <authorList>
            <person name="Ryan C."/>
        </authorList>
    </citation>
    <scope>NUCLEOTIDE SEQUENCE [LARGE SCALE GENOMIC DNA]</scope>
</reference>
<dbReference type="Proteomes" id="UP001497457">
    <property type="component" value="Chromosome 12b"/>
</dbReference>
<feature type="region of interest" description="Disordered" evidence="1">
    <location>
        <begin position="1"/>
        <end position="30"/>
    </location>
</feature>
<dbReference type="InterPro" id="IPR055312">
    <property type="entry name" value="FBL15-like"/>
</dbReference>
<evidence type="ECO:0000313" key="3">
    <source>
        <dbReference type="Proteomes" id="UP001497457"/>
    </source>
</evidence>
<dbReference type="SUPFAM" id="SSF52058">
    <property type="entry name" value="L domain-like"/>
    <property type="match status" value="1"/>
</dbReference>
<dbReference type="AlphaFoldDB" id="A0ABC8W923"/>
<keyword evidence="3" id="KW-1185">Reference proteome</keyword>
<accession>A0ABC8W923</accession>
<evidence type="ECO:0008006" key="4">
    <source>
        <dbReference type="Google" id="ProtNLM"/>
    </source>
</evidence>
<name>A0ABC8W923_9POAL</name>
<protein>
    <recommendedName>
        <fullName evidence="4">F-box domain-containing protein</fullName>
    </recommendedName>
</protein>
<dbReference type="EMBL" id="OZ075122">
    <property type="protein sequence ID" value="CAL4904832.1"/>
    <property type="molecule type" value="Genomic_DNA"/>
</dbReference>
<dbReference type="PANTHER" id="PTHR34709:SF44">
    <property type="entry name" value="FBD DOMAIN-CONTAINING PROTEIN"/>
    <property type="match status" value="1"/>
</dbReference>